<keyword evidence="2" id="KW-1185">Reference proteome</keyword>
<comment type="caution">
    <text evidence="1">The sequence shown here is derived from an EMBL/GenBank/DDBJ whole genome shotgun (WGS) entry which is preliminary data.</text>
</comment>
<accession>A0AAD6YA89</accession>
<protein>
    <submittedName>
        <fullName evidence="1">Uncharacterized protein</fullName>
    </submittedName>
</protein>
<evidence type="ECO:0000313" key="1">
    <source>
        <dbReference type="EMBL" id="KAJ7198945.1"/>
    </source>
</evidence>
<dbReference type="Proteomes" id="UP001219525">
    <property type="component" value="Unassembled WGS sequence"/>
</dbReference>
<reference evidence="1" key="1">
    <citation type="submission" date="2023-03" db="EMBL/GenBank/DDBJ databases">
        <title>Massive genome expansion in bonnet fungi (Mycena s.s.) driven by repeated elements and novel gene families across ecological guilds.</title>
        <authorList>
            <consortium name="Lawrence Berkeley National Laboratory"/>
            <person name="Harder C.B."/>
            <person name="Miyauchi S."/>
            <person name="Viragh M."/>
            <person name="Kuo A."/>
            <person name="Thoen E."/>
            <person name="Andreopoulos B."/>
            <person name="Lu D."/>
            <person name="Skrede I."/>
            <person name="Drula E."/>
            <person name="Henrissat B."/>
            <person name="Morin E."/>
            <person name="Kohler A."/>
            <person name="Barry K."/>
            <person name="LaButti K."/>
            <person name="Morin E."/>
            <person name="Salamov A."/>
            <person name="Lipzen A."/>
            <person name="Mereny Z."/>
            <person name="Hegedus B."/>
            <person name="Baldrian P."/>
            <person name="Stursova M."/>
            <person name="Weitz H."/>
            <person name="Taylor A."/>
            <person name="Grigoriev I.V."/>
            <person name="Nagy L.G."/>
            <person name="Martin F."/>
            <person name="Kauserud H."/>
        </authorList>
    </citation>
    <scope>NUCLEOTIDE SEQUENCE</scope>
    <source>
        <strain evidence="1">9144</strain>
    </source>
</reference>
<sequence length="182" mass="18227">STSPPSCGTLALAVTPRTSPGVPPFYMMAFAVGGTPVTSFIGTNASALEWTVSHPVGTQLLLGVVDSRGTSGGIDAPLYTVVAGESTQCLPAPDTRPAFTVTANATGTLATCAPWRLAIAGGTPPYNVTLAAGNSSDVTNVTLGPVDSVFTYINRADPGSPMIGASRSGRWASGTPLVTTAG</sequence>
<gene>
    <name evidence="1" type="ORF">GGX14DRAFT_328910</name>
</gene>
<feature type="non-terminal residue" evidence="1">
    <location>
        <position position="1"/>
    </location>
</feature>
<name>A0AAD6YA89_9AGAR</name>
<dbReference type="EMBL" id="JARJCW010000070">
    <property type="protein sequence ID" value="KAJ7198945.1"/>
    <property type="molecule type" value="Genomic_DNA"/>
</dbReference>
<proteinExistence type="predicted"/>
<feature type="non-terminal residue" evidence="1">
    <location>
        <position position="182"/>
    </location>
</feature>
<organism evidence="1 2">
    <name type="scientific">Mycena pura</name>
    <dbReference type="NCBI Taxonomy" id="153505"/>
    <lineage>
        <taxon>Eukaryota</taxon>
        <taxon>Fungi</taxon>
        <taxon>Dikarya</taxon>
        <taxon>Basidiomycota</taxon>
        <taxon>Agaricomycotina</taxon>
        <taxon>Agaricomycetes</taxon>
        <taxon>Agaricomycetidae</taxon>
        <taxon>Agaricales</taxon>
        <taxon>Marasmiineae</taxon>
        <taxon>Mycenaceae</taxon>
        <taxon>Mycena</taxon>
    </lineage>
</organism>
<evidence type="ECO:0000313" key="2">
    <source>
        <dbReference type="Proteomes" id="UP001219525"/>
    </source>
</evidence>
<dbReference type="AlphaFoldDB" id="A0AAD6YA89"/>